<dbReference type="GeneID" id="107112437"/>
<evidence type="ECO:0000256" key="2">
    <source>
        <dbReference type="ARBA" id="ARBA00007385"/>
    </source>
</evidence>
<dbReference type="InterPro" id="IPR008404">
    <property type="entry name" value="Apo-VLDL-II"/>
</dbReference>
<gene>
    <name evidence="9" type="primary">LOC107112437</name>
</gene>
<evidence type="ECO:0000313" key="8">
    <source>
        <dbReference type="Proteomes" id="UP000694871"/>
    </source>
</evidence>
<evidence type="ECO:0000256" key="5">
    <source>
        <dbReference type="ARBA" id="ARBA00023313"/>
    </source>
</evidence>
<evidence type="ECO:0000256" key="7">
    <source>
        <dbReference type="SAM" id="SignalP"/>
    </source>
</evidence>
<feature type="chain" id="PRO_5046254960" description="Apovitellenin-1" evidence="7">
    <location>
        <begin position="25"/>
        <end position="114"/>
    </location>
</feature>
<keyword evidence="5" id="KW-0850">VLDL</keyword>
<dbReference type="RefSeq" id="XP_015269053.1">
    <property type="nucleotide sequence ID" value="XM_015413567.1"/>
</dbReference>
<name>A0ABM1K5R6_GEKJA</name>
<evidence type="ECO:0000256" key="6">
    <source>
        <dbReference type="ARBA" id="ARBA00030261"/>
    </source>
</evidence>
<keyword evidence="7" id="KW-0732">Signal</keyword>
<feature type="signal peptide" evidence="7">
    <location>
        <begin position="1"/>
        <end position="24"/>
    </location>
</feature>
<evidence type="ECO:0000256" key="1">
    <source>
        <dbReference type="ARBA" id="ARBA00003325"/>
    </source>
</evidence>
<evidence type="ECO:0000313" key="9">
    <source>
        <dbReference type="RefSeq" id="XP_015269053.1"/>
    </source>
</evidence>
<accession>A0ABM1K5R6</accession>
<dbReference type="Proteomes" id="UP000694871">
    <property type="component" value="Unplaced"/>
</dbReference>
<protein>
    <recommendedName>
        <fullName evidence="3">Apovitellenin-1</fullName>
    </recommendedName>
    <alternativeName>
        <fullName evidence="6">Apovitellenin I</fullName>
    </alternativeName>
</protein>
<reference evidence="9" key="1">
    <citation type="submission" date="2025-08" db="UniProtKB">
        <authorList>
            <consortium name="RefSeq"/>
        </authorList>
    </citation>
    <scope>IDENTIFICATION</scope>
</reference>
<sequence>MLQSKAVAVCLILLLGSTLTEIGAKAISKRHVRRDWLILPDAIAFYVYKAVDTVSPKTAEVLAKAVQTPLILDSRNFLIQTTAQITVKAEEAWAKVVEKVSGFWQQPKKEPEQQ</sequence>
<keyword evidence="8" id="KW-1185">Reference proteome</keyword>
<comment type="similarity">
    <text evidence="2">Belongs to the apovitellenin family.</text>
</comment>
<evidence type="ECO:0000256" key="3">
    <source>
        <dbReference type="ARBA" id="ARBA00018120"/>
    </source>
</evidence>
<dbReference type="Pfam" id="PF05418">
    <property type="entry name" value="Apo-VLDL-II"/>
    <property type="match status" value="1"/>
</dbReference>
<comment type="function">
    <text evidence="1">Protein component of the very low density lipoprotein (VLDL) of egg-laying females. Potent lipoprotein lipase inhibitor, preventing the loss of triglycerides from VLDL on their way from the liver to the growing oocytes.</text>
</comment>
<proteinExistence type="inferred from homology"/>
<organism evidence="8 9">
    <name type="scientific">Gekko japonicus</name>
    <name type="common">Schlegel's Japanese gecko</name>
    <dbReference type="NCBI Taxonomy" id="146911"/>
    <lineage>
        <taxon>Eukaryota</taxon>
        <taxon>Metazoa</taxon>
        <taxon>Chordata</taxon>
        <taxon>Craniata</taxon>
        <taxon>Vertebrata</taxon>
        <taxon>Euteleostomi</taxon>
        <taxon>Lepidosauria</taxon>
        <taxon>Squamata</taxon>
        <taxon>Bifurcata</taxon>
        <taxon>Gekkota</taxon>
        <taxon>Gekkonidae</taxon>
        <taxon>Gekkoninae</taxon>
        <taxon>Gekko</taxon>
    </lineage>
</organism>
<keyword evidence="4" id="KW-0758">Storage protein</keyword>
<evidence type="ECO:0000256" key="4">
    <source>
        <dbReference type="ARBA" id="ARBA00022761"/>
    </source>
</evidence>